<keyword evidence="9 11" id="KW-0739">Sodium transport</keyword>
<dbReference type="GO" id="GO:0005886">
    <property type="term" value="C:plasma membrane"/>
    <property type="evidence" value="ECO:0007669"/>
    <property type="project" value="TreeGrafter"/>
</dbReference>
<comment type="caution">
    <text evidence="12">The sequence shown here is derived from an EMBL/GenBank/DDBJ whole genome shotgun (WGS) entry which is preliminary data.</text>
</comment>
<evidence type="ECO:0000256" key="10">
    <source>
        <dbReference type="ARBA" id="ARBA00023303"/>
    </source>
</evidence>
<keyword evidence="8" id="KW-0472">Membrane</keyword>
<keyword evidence="2 11" id="KW-0813">Transport</keyword>
<evidence type="ECO:0000256" key="8">
    <source>
        <dbReference type="ARBA" id="ARBA00023136"/>
    </source>
</evidence>
<dbReference type="PRINTS" id="PR01078">
    <property type="entry name" value="AMINACHANNEL"/>
</dbReference>
<dbReference type="OrthoDB" id="6021021at2759"/>
<dbReference type="GO" id="GO:0015280">
    <property type="term" value="F:ligand-gated sodium channel activity"/>
    <property type="evidence" value="ECO:0007669"/>
    <property type="project" value="TreeGrafter"/>
</dbReference>
<evidence type="ECO:0000313" key="12">
    <source>
        <dbReference type="EMBL" id="CAF1004817.1"/>
    </source>
</evidence>
<evidence type="ECO:0000256" key="4">
    <source>
        <dbReference type="ARBA" id="ARBA00022692"/>
    </source>
</evidence>
<dbReference type="Gene3D" id="1.10.287.770">
    <property type="entry name" value="YojJ-like"/>
    <property type="match status" value="1"/>
</dbReference>
<keyword evidence="3 11" id="KW-0894">Sodium channel</keyword>
<evidence type="ECO:0000256" key="9">
    <source>
        <dbReference type="ARBA" id="ARBA00023201"/>
    </source>
</evidence>
<evidence type="ECO:0000256" key="6">
    <source>
        <dbReference type="ARBA" id="ARBA00023053"/>
    </source>
</evidence>
<evidence type="ECO:0000313" key="13">
    <source>
        <dbReference type="Proteomes" id="UP000663879"/>
    </source>
</evidence>
<keyword evidence="7 11" id="KW-0406">Ion transport</keyword>
<dbReference type="PANTHER" id="PTHR11690">
    <property type="entry name" value="AMILORIDE-SENSITIVE SODIUM CHANNEL-RELATED"/>
    <property type="match status" value="1"/>
</dbReference>
<proteinExistence type="inferred from homology"/>
<reference evidence="12" key="1">
    <citation type="submission" date="2021-02" db="EMBL/GenBank/DDBJ databases">
        <authorList>
            <person name="Nowell W R."/>
        </authorList>
    </citation>
    <scope>NUCLEOTIDE SEQUENCE</scope>
    <source>
        <strain evidence="12">Ploen Becks lab</strain>
    </source>
</reference>
<name>A0A814H2G5_9BILA</name>
<keyword evidence="13" id="KW-1185">Reference proteome</keyword>
<evidence type="ECO:0000256" key="1">
    <source>
        <dbReference type="ARBA" id="ARBA00004141"/>
    </source>
</evidence>
<evidence type="ECO:0000256" key="5">
    <source>
        <dbReference type="ARBA" id="ARBA00022989"/>
    </source>
</evidence>
<comment type="subcellular location">
    <subcellularLocation>
        <location evidence="1">Membrane</location>
        <topology evidence="1">Multi-pass membrane protein</topology>
    </subcellularLocation>
</comment>
<dbReference type="Proteomes" id="UP000663879">
    <property type="component" value="Unassembled WGS sequence"/>
</dbReference>
<gene>
    <name evidence="12" type="ORF">OXX778_LOCUS16597</name>
</gene>
<dbReference type="AlphaFoldDB" id="A0A814H2G5"/>
<dbReference type="PANTHER" id="PTHR11690:SF248">
    <property type="entry name" value="PICKPOCKET 17, ISOFORM A"/>
    <property type="match status" value="1"/>
</dbReference>
<dbReference type="Pfam" id="PF00858">
    <property type="entry name" value="ASC"/>
    <property type="match status" value="1"/>
</dbReference>
<evidence type="ECO:0000256" key="7">
    <source>
        <dbReference type="ARBA" id="ARBA00023065"/>
    </source>
</evidence>
<keyword evidence="4 11" id="KW-0812">Transmembrane</keyword>
<dbReference type="EMBL" id="CAJNOC010003969">
    <property type="protein sequence ID" value="CAF1004817.1"/>
    <property type="molecule type" value="Genomic_DNA"/>
</dbReference>
<protein>
    <submittedName>
        <fullName evidence="12">Uncharacterized protein</fullName>
    </submittedName>
</protein>
<evidence type="ECO:0000256" key="3">
    <source>
        <dbReference type="ARBA" id="ARBA00022461"/>
    </source>
</evidence>
<dbReference type="Gene3D" id="2.60.470.10">
    <property type="entry name" value="Acid-sensing ion channels like domains"/>
    <property type="match status" value="1"/>
</dbReference>
<keyword evidence="10 11" id="KW-0407">Ion channel</keyword>
<keyword evidence="6" id="KW-0915">Sodium</keyword>
<accession>A0A814H2G5</accession>
<evidence type="ECO:0000256" key="2">
    <source>
        <dbReference type="ARBA" id="ARBA00022448"/>
    </source>
</evidence>
<dbReference type="InterPro" id="IPR001873">
    <property type="entry name" value="ENaC"/>
</dbReference>
<evidence type="ECO:0000256" key="11">
    <source>
        <dbReference type="RuleBase" id="RU000679"/>
    </source>
</evidence>
<organism evidence="12 13">
    <name type="scientific">Brachionus calyciflorus</name>
    <dbReference type="NCBI Taxonomy" id="104777"/>
    <lineage>
        <taxon>Eukaryota</taxon>
        <taxon>Metazoa</taxon>
        <taxon>Spiralia</taxon>
        <taxon>Gnathifera</taxon>
        <taxon>Rotifera</taxon>
        <taxon>Eurotatoria</taxon>
        <taxon>Monogononta</taxon>
        <taxon>Pseudotrocha</taxon>
        <taxon>Ploima</taxon>
        <taxon>Brachionidae</taxon>
        <taxon>Brachionus</taxon>
    </lineage>
</organism>
<keyword evidence="5" id="KW-1133">Transmembrane helix</keyword>
<comment type="similarity">
    <text evidence="11">Belongs to the amiloride-sensitive sodium channel (TC 1.A.6) family.</text>
</comment>
<sequence length="508" mass="58538">MKIFLWRSSRRSPPIMTKVGLRLRNCVSIMFKVKIADGKKKNGYIQLFFDSLVNVCANTTAHAIPNIIHTCETFIEYFQYPFTVHLNVYEKDLVDFPAVSICNLNPFDTSKPHTLKYIKEKLAEKNLSTEVHGTDDLPALYQVRQAMKVLKASEMYDRDVNKSFLEYDMGFKLDDMLISCYFNGERCDTTNFTTFFTFEYGNCFTYNKNDFEHKIHKTSRSGPNSGLTLELFTGFPGKQDLFLEKKGLYIVVHNNSYEPDVKFEGMKLPVGFSADVSVHRYFYNRLGPPYGSCKEDTSKSNEDDPEFYKATIALGLYSRRICLEICIQNLFIIPRCNCSDPSIPIVNNSYILCHTMDEINCIDKVRNELDTRDLSIDCDHECPVDCNKIDYEISTNFADYPSEYYFHTIENQPNLSNKFKNFGNLTYSNFKQSVILLNVFYKDLAYSFLQEIPSMHFADAIGIIGGQIGLFLGCSVLTFFEPLEVFIEVCYKLLTKPRKNIIQVKASI</sequence>